<dbReference type="Pfam" id="PF20979">
    <property type="entry name" value="Arginosuc_syn_C"/>
    <property type="match status" value="1"/>
</dbReference>
<dbReference type="InterPro" id="IPR048268">
    <property type="entry name" value="Arginosuc_syn_C"/>
</dbReference>
<name>A0A6J4JPA7_9ACTN</name>
<dbReference type="GO" id="GO:0005737">
    <property type="term" value="C:cytoplasm"/>
    <property type="evidence" value="ECO:0007669"/>
    <property type="project" value="TreeGrafter"/>
</dbReference>
<evidence type="ECO:0000256" key="7">
    <source>
        <dbReference type="ARBA" id="ARBA00022840"/>
    </source>
</evidence>
<dbReference type="InterPro" id="IPR014729">
    <property type="entry name" value="Rossmann-like_a/b/a_fold"/>
</dbReference>
<evidence type="ECO:0000259" key="8">
    <source>
        <dbReference type="Pfam" id="PF00764"/>
    </source>
</evidence>
<keyword evidence="4 10" id="KW-0436">Ligase</keyword>
<proteinExistence type="predicted"/>
<dbReference type="InterPro" id="IPR024074">
    <property type="entry name" value="AS_cat/multimer_dom_body"/>
</dbReference>
<gene>
    <name evidence="10" type="ORF">AVDCRST_MAG41-3781</name>
</gene>
<evidence type="ECO:0000256" key="1">
    <source>
        <dbReference type="ARBA" id="ARBA00004967"/>
    </source>
</evidence>
<dbReference type="GO" id="GO:0006526">
    <property type="term" value="P:L-arginine biosynthetic process"/>
    <property type="evidence" value="ECO:0007669"/>
    <property type="project" value="UniProtKB-UniPathway"/>
</dbReference>
<sequence>MDPDELRGRRVGLCVSGGLSSLAVAVWLRDVGAEVTCFVADIGQGPTDRIAELADGLRAYGLPAVEVDLRAAMATAGLDLARYQARYDGGYWNTTGISRSVLVAGLAPRIRAAGCEVLAHGCVGGGNDERRFARYTAAYAPDLAVYAPWPTRAARSVFPDRDAMAAAVAAAGLPLDPGSSATHSTDANLVGISHEDAALEDLATPPTVVRPLTSRWPADAPDEPEEVTVRVERGVPVEVDGEPVDPLGALLRANAVAGRNGVWMRDVVENRVNGTKCRGVYEAPGMELLGTVLAEVYRVTVVDRAYRLLETLSRELGRQAYEGRWAEPATDAARAGMDVLAAGATATVRVRLHRGTLLTMAVTDYPVAADAARQARFGAGGSNWQLVAS</sequence>
<protein>
    <recommendedName>
        <fullName evidence="2">argininosuccinate synthase</fullName>
        <ecNumber evidence="2">6.3.4.5</ecNumber>
    </recommendedName>
</protein>
<evidence type="ECO:0000256" key="3">
    <source>
        <dbReference type="ARBA" id="ARBA00022571"/>
    </source>
</evidence>
<dbReference type="PANTHER" id="PTHR11587:SF2">
    <property type="entry name" value="ARGININOSUCCINATE SYNTHASE"/>
    <property type="match status" value="1"/>
</dbReference>
<accession>A0A6J4JPA7</accession>
<keyword evidence="7" id="KW-0067">ATP-binding</keyword>
<evidence type="ECO:0000256" key="2">
    <source>
        <dbReference type="ARBA" id="ARBA00012286"/>
    </source>
</evidence>
<keyword evidence="6" id="KW-0547">Nucleotide-binding</keyword>
<evidence type="ECO:0000259" key="9">
    <source>
        <dbReference type="Pfam" id="PF20979"/>
    </source>
</evidence>
<dbReference type="InterPro" id="IPR048267">
    <property type="entry name" value="Arginosuc_syn_N"/>
</dbReference>
<evidence type="ECO:0000256" key="4">
    <source>
        <dbReference type="ARBA" id="ARBA00022598"/>
    </source>
</evidence>
<dbReference type="AlphaFoldDB" id="A0A6J4JPA7"/>
<organism evidence="10">
    <name type="scientific">uncultured Mycobacteriales bacterium</name>
    <dbReference type="NCBI Taxonomy" id="581187"/>
    <lineage>
        <taxon>Bacteria</taxon>
        <taxon>Bacillati</taxon>
        <taxon>Actinomycetota</taxon>
        <taxon>Actinomycetes</taxon>
        <taxon>Mycobacteriales</taxon>
        <taxon>environmental samples</taxon>
    </lineage>
</organism>
<dbReference type="SUPFAM" id="SSF52402">
    <property type="entry name" value="Adenine nucleotide alpha hydrolases-like"/>
    <property type="match status" value="1"/>
</dbReference>
<reference evidence="10" key="1">
    <citation type="submission" date="2020-02" db="EMBL/GenBank/DDBJ databases">
        <authorList>
            <person name="Meier V. D."/>
        </authorList>
    </citation>
    <scope>NUCLEOTIDE SEQUENCE</scope>
    <source>
        <strain evidence="10">AVDCRST_MAG41</strain>
    </source>
</reference>
<keyword evidence="3" id="KW-0055">Arginine biosynthesis</keyword>
<feature type="domain" description="Arginosuccinate synthase-like N-terminal" evidence="8">
    <location>
        <begin position="11"/>
        <end position="151"/>
    </location>
</feature>
<comment type="pathway">
    <text evidence="1">Amino-acid biosynthesis; L-arginine biosynthesis; L-arginine from L-ornithine and carbamoyl phosphate: step 2/3.</text>
</comment>
<keyword evidence="5" id="KW-0028">Amino-acid biosynthesis</keyword>
<dbReference type="GO" id="GO:0004055">
    <property type="term" value="F:argininosuccinate synthase activity"/>
    <property type="evidence" value="ECO:0007669"/>
    <property type="project" value="UniProtKB-EC"/>
</dbReference>
<evidence type="ECO:0000256" key="6">
    <source>
        <dbReference type="ARBA" id="ARBA00022741"/>
    </source>
</evidence>
<feature type="domain" description="Arginosuccinate synthase C-terminal" evidence="9">
    <location>
        <begin position="183"/>
        <end position="359"/>
    </location>
</feature>
<dbReference type="GO" id="GO:0005524">
    <property type="term" value="F:ATP binding"/>
    <property type="evidence" value="ECO:0007669"/>
    <property type="project" value="UniProtKB-KW"/>
</dbReference>
<dbReference type="GO" id="GO:0000050">
    <property type="term" value="P:urea cycle"/>
    <property type="evidence" value="ECO:0007669"/>
    <property type="project" value="TreeGrafter"/>
</dbReference>
<dbReference type="SUPFAM" id="SSF69864">
    <property type="entry name" value="Argininosuccinate synthetase, C-terminal domain"/>
    <property type="match status" value="1"/>
</dbReference>
<dbReference type="EC" id="6.3.4.5" evidence="2"/>
<dbReference type="Pfam" id="PF00764">
    <property type="entry name" value="Arginosuc_synth"/>
    <property type="match status" value="1"/>
</dbReference>
<dbReference type="InterPro" id="IPR001518">
    <property type="entry name" value="Arginosuc_synth"/>
</dbReference>
<dbReference type="Gene3D" id="3.90.1260.10">
    <property type="entry name" value="Argininosuccinate synthetase, chain A, domain 2"/>
    <property type="match status" value="1"/>
</dbReference>
<dbReference type="PANTHER" id="PTHR11587">
    <property type="entry name" value="ARGININOSUCCINATE SYNTHASE"/>
    <property type="match status" value="1"/>
</dbReference>
<dbReference type="UniPathway" id="UPA00068">
    <property type="reaction ID" value="UER00113"/>
</dbReference>
<dbReference type="Gene3D" id="3.40.50.620">
    <property type="entry name" value="HUPs"/>
    <property type="match status" value="1"/>
</dbReference>
<evidence type="ECO:0000256" key="5">
    <source>
        <dbReference type="ARBA" id="ARBA00022605"/>
    </source>
</evidence>
<dbReference type="GO" id="GO:0000053">
    <property type="term" value="P:argininosuccinate metabolic process"/>
    <property type="evidence" value="ECO:0007669"/>
    <property type="project" value="TreeGrafter"/>
</dbReference>
<dbReference type="EMBL" id="CADCTP010000347">
    <property type="protein sequence ID" value="CAA9283503.1"/>
    <property type="molecule type" value="Genomic_DNA"/>
</dbReference>
<evidence type="ECO:0000313" key="10">
    <source>
        <dbReference type="EMBL" id="CAA9283503.1"/>
    </source>
</evidence>